<dbReference type="AlphaFoldDB" id="A0A024TT49"/>
<feature type="region of interest" description="Disordered" evidence="1">
    <location>
        <begin position="302"/>
        <end position="323"/>
    </location>
</feature>
<feature type="region of interest" description="Disordered" evidence="1">
    <location>
        <begin position="420"/>
        <end position="445"/>
    </location>
</feature>
<gene>
    <name evidence="2" type="ORF">H310_10000</name>
</gene>
<organism evidence="2">
    <name type="scientific">Aphanomyces invadans</name>
    <dbReference type="NCBI Taxonomy" id="157072"/>
    <lineage>
        <taxon>Eukaryota</taxon>
        <taxon>Sar</taxon>
        <taxon>Stramenopiles</taxon>
        <taxon>Oomycota</taxon>
        <taxon>Saprolegniomycetes</taxon>
        <taxon>Saprolegniales</taxon>
        <taxon>Verrucalvaceae</taxon>
        <taxon>Aphanomyces</taxon>
    </lineage>
</organism>
<protein>
    <submittedName>
        <fullName evidence="2">Uncharacterized protein</fullName>
    </submittedName>
</protein>
<dbReference type="GeneID" id="20087050"/>
<dbReference type="VEuPathDB" id="FungiDB:H310_10000"/>
<evidence type="ECO:0000256" key="1">
    <source>
        <dbReference type="SAM" id="MobiDB-lite"/>
    </source>
</evidence>
<accession>A0A024TT49</accession>
<dbReference type="EMBL" id="KI913974">
    <property type="protein sequence ID" value="ETV97213.1"/>
    <property type="molecule type" value="Genomic_DNA"/>
</dbReference>
<name>A0A024TT49_9STRA</name>
<evidence type="ECO:0000313" key="2">
    <source>
        <dbReference type="EMBL" id="ETV97213.1"/>
    </source>
</evidence>
<dbReference type="OrthoDB" id="79340at2759"/>
<dbReference type="RefSeq" id="XP_008874459.1">
    <property type="nucleotide sequence ID" value="XM_008876237.1"/>
</dbReference>
<sequence>MKKLFENAKARKEQLHVALHFPSTPSASVNSTMLVRRHEDHVTQSITKIKTTITSTIQLASRIFPTRRRVPKQVGRSMAVRSTSPIHRLVNKVSKTTAAACRTLTTALRVPEAMAKPLARFTSLAHKYVFSKIPSFKVLDKLQKFAKMFFSRGMTSALRSERAMQLVERFVRGWVDRAKCRIELRHYKAAVHAAATDKVMRLLDTTTAHVASNLHRAWHIKQTQYARVIQHNYRHAASRWALEAQDRSAAAQFLRDVGPEHRRKNSSYLDKLMLCHAKERELLVSTLKRVWAREDFTPNVPRSHRLHHDARPPRGLAPLSPVMPPHIHGVRKMGIKKWHRLKEHVNPKQCWVAIPINVHAQDNSSPQRTPTLLPLRHPSHYRLDYDWIPGTLIHDPPKPPPTFEEKLNAFEQARVFKSKAIHSTTQRARRSSGTLTGPRTSMPLR</sequence>
<feature type="compositionally biased region" description="Polar residues" evidence="1">
    <location>
        <begin position="421"/>
        <end position="439"/>
    </location>
</feature>
<reference evidence="2" key="1">
    <citation type="submission" date="2013-12" db="EMBL/GenBank/DDBJ databases">
        <title>The Genome Sequence of Aphanomyces invadans NJM9701.</title>
        <authorList>
            <consortium name="The Broad Institute Genomics Platform"/>
            <person name="Russ C."/>
            <person name="Tyler B."/>
            <person name="van West P."/>
            <person name="Dieguez-Uribeondo J."/>
            <person name="Young S.K."/>
            <person name="Zeng Q."/>
            <person name="Gargeya S."/>
            <person name="Fitzgerald M."/>
            <person name="Abouelleil A."/>
            <person name="Alvarado L."/>
            <person name="Chapman S.B."/>
            <person name="Gainer-Dewar J."/>
            <person name="Goldberg J."/>
            <person name="Griggs A."/>
            <person name="Gujja S."/>
            <person name="Hansen M."/>
            <person name="Howarth C."/>
            <person name="Imamovic A."/>
            <person name="Ireland A."/>
            <person name="Larimer J."/>
            <person name="McCowan C."/>
            <person name="Murphy C."/>
            <person name="Pearson M."/>
            <person name="Poon T.W."/>
            <person name="Priest M."/>
            <person name="Roberts A."/>
            <person name="Saif S."/>
            <person name="Shea T."/>
            <person name="Sykes S."/>
            <person name="Wortman J."/>
            <person name="Nusbaum C."/>
            <person name="Birren B."/>
        </authorList>
    </citation>
    <scope>NUCLEOTIDE SEQUENCE [LARGE SCALE GENOMIC DNA]</scope>
    <source>
        <strain evidence="2">NJM9701</strain>
    </source>
</reference>
<proteinExistence type="predicted"/>